<dbReference type="InterPro" id="IPR002498">
    <property type="entry name" value="PInositol-4-P-4/5-kinase_core"/>
</dbReference>
<dbReference type="Gene3D" id="3.30.810.10">
    <property type="entry name" value="2-Layer Sandwich"/>
    <property type="match status" value="1"/>
</dbReference>
<evidence type="ECO:0000256" key="16">
    <source>
        <dbReference type="ARBA" id="ARBA00077675"/>
    </source>
</evidence>
<evidence type="ECO:0000256" key="7">
    <source>
        <dbReference type="ARBA" id="ARBA00022771"/>
    </source>
</evidence>
<dbReference type="Gene3D" id="3.50.7.10">
    <property type="entry name" value="GroEL"/>
    <property type="match status" value="1"/>
</dbReference>
<comment type="function">
    <text evidence="14">The PI(3,5)P2 regulatory complex regulates both the synthesis and turnover of phosphatidylinositol 3,5-bisphosphate (PtdIns(3,5)P2). Catalyzes the phosphorylation of phosphatidylinositol 3-phosphate on the fifth hydroxyl of the myo-inositol ring, to form phosphatidylinositol 3,5-bisphosphate. Plays an important role in maintenance of endomembrane homeostasis including endocytosis, vacuole formation, and vacuolar acidification processes. Required for development of viable pollen. Might mediate recycling of auxin transporters.</text>
</comment>
<comment type="subcellular location">
    <subcellularLocation>
        <location evidence="1">Endosome membrane</location>
        <topology evidence="1">Peripheral membrane protein</topology>
    </subcellularLocation>
</comment>
<evidence type="ECO:0000256" key="20">
    <source>
        <dbReference type="SAM" id="Coils"/>
    </source>
</evidence>
<dbReference type="GO" id="GO:0046854">
    <property type="term" value="P:phosphatidylinositol phosphate biosynthetic process"/>
    <property type="evidence" value="ECO:0007669"/>
    <property type="project" value="TreeGrafter"/>
</dbReference>
<dbReference type="InterPro" id="IPR027483">
    <property type="entry name" value="PInositol-4-P-4/5-kinase_C_sf"/>
</dbReference>
<evidence type="ECO:0000256" key="6">
    <source>
        <dbReference type="ARBA" id="ARBA00022753"/>
    </source>
</evidence>
<keyword evidence="11 20" id="KW-0175">Coiled coil</keyword>
<dbReference type="GO" id="GO:0009555">
    <property type="term" value="P:pollen development"/>
    <property type="evidence" value="ECO:0007669"/>
    <property type="project" value="UniProtKB-ARBA"/>
</dbReference>
<dbReference type="Proteomes" id="UP000230069">
    <property type="component" value="Unassembled WGS sequence"/>
</dbReference>
<dbReference type="GO" id="GO:0007033">
    <property type="term" value="P:vacuole organization"/>
    <property type="evidence" value="ECO:0007669"/>
    <property type="project" value="UniProtKB-ARBA"/>
</dbReference>
<feature type="compositionally biased region" description="Polar residues" evidence="21">
    <location>
        <begin position="686"/>
        <end position="698"/>
    </location>
</feature>
<feature type="region of interest" description="Disordered" evidence="21">
    <location>
        <begin position="110"/>
        <end position="150"/>
    </location>
</feature>
<evidence type="ECO:0000256" key="9">
    <source>
        <dbReference type="ARBA" id="ARBA00022833"/>
    </source>
</evidence>
<dbReference type="PANTHER" id="PTHR45748:SF7">
    <property type="entry name" value="1-PHOSPHATIDYLINOSITOL 3-PHOSPHATE 5-KINASE-RELATED"/>
    <property type="match status" value="1"/>
</dbReference>
<keyword evidence="8 19" id="KW-0418">Kinase</keyword>
<dbReference type="PANTHER" id="PTHR45748">
    <property type="entry name" value="1-PHOSPHATIDYLINOSITOL 3-PHOSPHATE 5-KINASE-RELATED"/>
    <property type="match status" value="1"/>
</dbReference>
<dbReference type="InterPro" id="IPR027484">
    <property type="entry name" value="PInositol-4-P-5-kinase_N"/>
</dbReference>
<keyword evidence="25" id="KW-1185">Reference proteome</keyword>
<evidence type="ECO:0000313" key="24">
    <source>
        <dbReference type="EMBL" id="PIA43253.1"/>
    </source>
</evidence>
<keyword evidence="5 19" id="KW-0547">Nucleotide-binding</keyword>
<evidence type="ECO:0000256" key="21">
    <source>
        <dbReference type="SAM" id="MobiDB-lite"/>
    </source>
</evidence>
<proteinExistence type="predicted"/>
<reference evidence="24 25" key="1">
    <citation type="submission" date="2017-09" db="EMBL/GenBank/DDBJ databases">
        <title>WGS assembly of Aquilegia coerulea Goldsmith.</title>
        <authorList>
            <person name="Hodges S."/>
            <person name="Kramer E."/>
            <person name="Nordborg M."/>
            <person name="Tomkins J."/>
            <person name="Borevitz J."/>
            <person name="Derieg N."/>
            <person name="Yan J."/>
            <person name="Mihaltcheva S."/>
            <person name="Hayes R.D."/>
            <person name="Rokhsar D."/>
        </authorList>
    </citation>
    <scope>NUCLEOTIDE SEQUENCE [LARGE SCALE GENOMIC DNA]</scope>
    <source>
        <strain evidence="25">cv. Goldsmith</strain>
    </source>
</reference>
<evidence type="ECO:0000256" key="13">
    <source>
        <dbReference type="ARBA" id="ARBA00023464"/>
    </source>
</evidence>
<dbReference type="FunFam" id="3.30.800.10:FF:000006">
    <property type="entry name" value="1-phosphatidylinositol-3-phosphate 5-kinase FAB1B"/>
    <property type="match status" value="1"/>
</dbReference>
<feature type="domain" description="PIPK" evidence="23">
    <location>
        <begin position="1486"/>
        <end position="1821"/>
    </location>
</feature>
<dbReference type="GO" id="GO:0010256">
    <property type="term" value="P:endomembrane system organization"/>
    <property type="evidence" value="ECO:0007669"/>
    <property type="project" value="UniProtKB-ARBA"/>
</dbReference>
<dbReference type="PROSITE" id="PS51455">
    <property type="entry name" value="PIPK"/>
    <property type="match status" value="1"/>
</dbReference>
<feature type="region of interest" description="Disordered" evidence="21">
    <location>
        <begin position="686"/>
        <end position="730"/>
    </location>
</feature>
<evidence type="ECO:0000259" key="22">
    <source>
        <dbReference type="PROSITE" id="PS50178"/>
    </source>
</evidence>
<dbReference type="CDD" id="cd03334">
    <property type="entry name" value="Fab1_TCP"/>
    <property type="match status" value="1"/>
</dbReference>
<dbReference type="InterPro" id="IPR017455">
    <property type="entry name" value="Znf_FYVE-rel"/>
</dbReference>
<gene>
    <name evidence="24" type="ORF">AQUCO_02000589v1</name>
</gene>
<dbReference type="CDD" id="cd15725">
    <property type="entry name" value="FYVE_PIKfyve_Fab1"/>
    <property type="match status" value="1"/>
</dbReference>
<feature type="compositionally biased region" description="Low complexity" evidence="21">
    <location>
        <begin position="116"/>
        <end position="138"/>
    </location>
</feature>
<accession>A0A2G5DIC5</accession>
<dbReference type="GO" id="GO:0000285">
    <property type="term" value="F:1-phosphatidylinositol-3-phosphate 5-kinase activity"/>
    <property type="evidence" value="ECO:0007669"/>
    <property type="project" value="UniProtKB-EC"/>
</dbReference>
<evidence type="ECO:0000256" key="17">
    <source>
        <dbReference type="ARBA" id="ARBA00081348"/>
    </source>
</evidence>
<dbReference type="FunCoup" id="A0A2G5DIC5">
    <property type="interactions" value="2935"/>
</dbReference>
<keyword evidence="10 19" id="KW-0067">ATP-binding</keyword>
<dbReference type="InterPro" id="IPR044769">
    <property type="entry name" value="PIKfyve_PIPKc"/>
</dbReference>
<dbReference type="OrthoDB" id="158357at2759"/>
<keyword evidence="3 19" id="KW-0808">Transferase</keyword>
<evidence type="ECO:0000256" key="5">
    <source>
        <dbReference type="ARBA" id="ARBA00022741"/>
    </source>
</evidence>
<evidence type="ECO:0000256" key="11">
    <source>
        <dbReference type="ARBA" id="ARBA00023054"/>
    </source>
</evidence>
<dbReference type="Gene3D" id="3.30.800.10">
    <property type="entry name" value="Phosphatidylinositol Phosphate Kinase II Beta"/>
    <property type="match status" value="1"/>
</dbReference>
<dbReference type="EC" id="2.7.1.150" evidence="2"/>
<dbReference type="CDD" id="cd17300">
    <property type="entry name" value="PIPKc_PIKfyve"/>
    <property type="match status" value="1"/>
</dbReference>
<feature type="region of interest" description="Disordered" evidence="21">
    <location>
        <begin position="853"/>
        <end position="878"/>
    </location>
</feature>
<dbReference type="GO" id="GO:0005524">
    <property type="term" value="F:ATP binding"/>
    <property type="evidence" value="ECO:0007669"/>
    <property type="project" value="UniProtKB-UniRule"/>
</dbReference>
<dbReference type="InParanoid" id="A0A2G5DIC5"/>
<dbReference type="InterPro" id="IPR011011">
    <property type="entry name" value="Znf_FYVE_PHD"/>
</dbReference>
<evidence type="ECO:0000256" key="4">
    <source>
        <dbReference type="ARBA" id="ARBA00022723"/>
    </source>
</evidence>
<feature type="region of interest" description="Disordered" evidence="21">
    <location>
        <begin position="1835"/>
        <end position="1854"/>
    </location>
</feature>
<keyword evidence="6" id="KW-0967">Endosome</keyword>
<evidence type="ECO:0000256" key="19">
    <source>
        <dbReference type="PROSITE-ProRule" id="PRU00781"/>
    </source>
</evidence>
<dbReference type="Gene3D" id="3.30.40.10">
    <property type="entry name" value="Zinc/RING finger domain, C3HC4 (zinc finger)"/>
    <property type="match status" value="1"/>
</dbReference>
<name>A0A2G5DIC5_AQUCA</name>
<dbReference type="FunFam" id="3.30.40.10:FF:000384">
    <property type="entry name" value="1-phosphatidylinositol-3-phosphate 5-kinase FAB1B"/>
    <property type="match status" value="1"/>
</dbReference>
<dbReference type="SMART" id="SM00330">
    <property type="entry name" value="PIPKc"/>
    <property type="match status" value="1"/>
</dbReference>
<dbReference type="Pfam" id="PF01363">
    <property type="entry name" value="FYVE"/>
    <property type="match status" value="1"/>
</dbReference>
<evidence type="ECO:0000256" key="8">
    <source>
        <dbReference type="ARBA" id="ARBA00022777"/>
    </source>
</evidence>
<dbReference type="Pfam" id="PF00118">
    <property type="entry name" value="Cpn60_TCP1"/>
    <property type="match status" value="1"/>
</dbReference>
<comment type="subunit">
    <text evidence="13">Component of the PI(3,5)P2 regulatory complex at least composed of ATG18, SAC/FIG4, FAB1 and VAC14.</text>
</comment>
<keyword evidence="9" id="KW-0862">Zinc</keyword>
<dbReference type="SUPFAM" id="SSF56104">
    <property type="entry name" value="SAICAR synthase-like"/>
    <property type="match status" value="1"/>
</dbReference>
<evidence type="ECO:0000256" key="2">
    <source>
        <dbReference type="ARBA" id="ARBA00012009"/>
    </source>
</evidence>
<feature type="compositionally biased region" description="Basic and acidic residues" evidence="21">
    <location>
        <begin position="860"/>
        <end position="872"/>
    </location>
</feature>
<evidence type="ECO:0000313" key="25">
    <source>
        <dbReference type="Proteomes" id="UP000230069"/>
    </source>
</evidence>
<dbReference type="InterPro" id="IPR013083">
    <property type="entry name" value="Znf_RING/FYVE/PHD"/>
</dbReference>
<protein>
    <recommendedName>
        <fullName evidence="2">1-phosphatidylinositol-3-phosphate 5-kinase</fullName>
        <ecNumber evidence="2">2.7.1.150</ecNumber>
    </recommendedName>
    <alternativeName>
        <fullName evidence="16">FYVE finger-containing phosphoinositide kinase</fullName>
    </alternativeName>
    <alternativeName>
        <fullName evidence="17">PIKfyve</fullName>
    </alternativeName>
    <alternativeName>
        <fullName evidence="15">Phosphatidylinositol 3-phosphate 5-kinase type III</fullName>
    </alternativeName>
</protein>
<feature type="compositionally biased region" description="Polar residues" evidence="21">
    <location>
        <begin position="714"/>
        <end position="730"/>
    </location>
</feature>
<dbReference type="GO" id="GO:0008270">
    <property type="term" value="F:zinc ion binding"/>
    <property type="evidence" value="ECO:0007669"/>
    <property type="project" value="UniProtKB-KW"/>
</dbReference>
<feature type="compositionally biased region" description="Polar residues" evidence="21">
    <location>
        <begin position="139"/>
        <end position="150"/>
    </location>
</feature>
<dbReference type="SMART" id="SM00064">
    <property type="entry name" value="FYVE"/>
    <property type="match status" value="1"/>
</dbReference>
<evidence type="ECO:0000256" key="14">
    <source>
        <dbReference type="ARBA" id="ARBA00057940"/>
    </source>
</evidence>
<dbReference type="FunFam" id="3.30.810.10:FF:000001">
    <property type="entry name" value="1-phosphatidylinositol 3-phosphate 5-kinase FAB1"/>
    <property type="match status" value="1"/>
</dbReference>
<dbReference type="STRING" id="218851.A0A2G5DIC5"/>
<evidence type="ECO:0000256" key="3">
    <source>
        <dbReference type="ARBA" id="ARBA00022679"/>
    </source>
</evidence>
<dbReference type="SUPFAM" id="SSF52029">
    <property type="entry name" value="GroEL apical domain-like"/>
    <property type="match status" value="1"/>
</dbReference>
<keyword evidence="12" id="KW-0472">Membrane</keyword>
<dbReference type="Pfam" id="PF01504">
    <property type="entry name" value="PIP5K"/>
    <property type="match status" value="1"/>
</dbReference>
<evidence type="ECO:0000259" key="23">
    <source>
        <dbReference type="PROSITE" id="PS51455"/>
    </source>
</evidence>
<keyword evidence="7 18" id="KW-0863">Zinc-finger</keyword>
<dbReference type="EMBL" id="KZ305037">
    <property type="protein sequence ID" value="PIA43253.1"/>
    <property type="molecule type" value="Genomic_DNA"/>
</dbReference>
<evidence type="ECO:0000256" key="10">
    <source>
        <dbReference type="ARBA" id="ARBA00022840"/>
    </source>
</evidence>
<feature type="coiled-coil region" evidence="20">
    <location>
        <begin position="1114"/>
        <end position="1141"/>
    </location>
</feature>
<dbReference type="InterPro" id="IPR027409">
    <property type="entry name" value="GroEL-like_apical_dom_sf"/>
</dbReference>
<dbReference type="InterPro" id="IPR000306">
    <property type="entry name" value="Znf_FYVE"/>
</dbReference>
<dbReference type="PROSITE" id="PS50178">
    <property type="entry name" value="ZF_FYVE"/>
    <property type="match status" value="1"/>
</dbReference>
<organism evidence="24 25">
    <name type="scientific">Aquilegia coerulea</name>
    <name type="common">Rocky mountain columbine</name>
    <dbReference type="NCBI Taxonomy" id="218851"/>
    <lineage>
        <taxon>Eukaryota</taxon>
        <taxon>Viridiplantae</taxon>
        <taxon>Streptophyta</taxon>
        <taxon>Embryophyta</taxon>
        <taxon>Tracheophyta</taxon>
        <taxon>Spermatophyta</taxon>
        <taxon>Magnoliopsida</taxon>
        <taxon>Ranunculales</taxon>
        <taxon>Ranunculaceae</taxon>
        <taxon>Thalictroideae</taxon>
        <taxon>Aquilegia</taxon>
    </lineage>
</organism>
<dbReference type="GO" id="GO:0010008">
    <property type="term" value="C:endosome membrane"/>
    <property type="evidence" value="ECO:0007669"/>
    <property type="project" value="UniProtKB-SubCell"/>
</dbReference>
<dbReference type="SUPFAM" id="SSF57903">
    <property type="entry name" value="FYVE/PHD zinc finger"/>
    <property type="match status" value="1"/>
</dbReference>
<feature type="region of interest" description="Disordered" evidence="21">
    <location>
        <begin position="743"/>
        <end position="762"/>
    </location>
</feature>
<feature type="domain" description="FYVE-type" evidence="22">
    <location>
        <begin position="38"/>
        <end position="104"/>
    </location>
</feature>
<dbReference type="FunFam" id="3.50.7.10:FF:000007">
    <property type="entry name" value="1-phosphatidylinositol 3-phosphate 5-kinase isoform X1"/>
    <property type="match status" value="1"/>
</dbReference>
<dbReference type="InterPro" id="IPR002423">
    <property type="entry name" value="Cpn60/GroEL/TCP-1"/>
</dbReference>
<evidence type="ECO:0000256" key="1">
    <source>
        <dbReference type="ARBA" id="ARBA00004481"/>
    </source>
</evidence>
<keyword evidence="4" id="KW-0479">Metal-binding</keyword>
<evidence type="ECO:0000256" key="18">
    <source>
        <dbReference type="PROSITE-ProRule" id="PRU00091"/>
    </source>
</evidence>
<sequence>MDTPTPDKKLSELVDIFKSWIPRRTEPANVSRDFWMPDQSCRVCYECDSQFTVFNRRHHCRLCGRVFCARCTANSIPFQSDEPKIDREDCDRIRVCNYCFKQWEQEIATGDDGIQTSTPGLSPSLSTTSLASAKSSGTPNSASSTAGSMLYSTGPYQRVSHTPDLSPGQSTQVDFGTDKQDIMASERSLNAIVDIGDPSPNPFGFCMNRSDDDDDEYGVYRSDSEGRHFTQTNGYYGPVEYDENEHAYGSSEVHCEEENTNTGDLSCSPIDDSLESQELERVNKLREEAEGRRNSDECEASSSIYGAEVTDAEPVDFENNGLLWIPPEPEDEEDEREAVLFDDDDEDATGEWGYLRSSSSFGSGEYRSRDRSSEEHRKVMKNVVDGHFRALVTQLLQVEDLAVSEVDDPENWLEIITSLSWEAATLLKPDTSKGGGMDPGGYVKIKCLACGRPSESMVVRGVVCKKNVAHRRMTSKIEKPRFLVLGGALEYQRVTNHLSSFDTLLQQEMDHLKMAVAKIDAYHPNVLLVEKSVSRFAQEYLLAKDISLVLNIKRPLLERIARCTGAHIVPSIDHLSSQKLGYCDTFHVDKFLEEHGSAGQGGKKLVKTLMFFEGCPKPLGCTILLKGANGDELKKVKHVLQYGVFAAYHLALETSFLADEGASLPELPLKSPITVALPDKPSNLGRSISTIPGFTTPSAGKAQGPQPSKESESPMRTLTSGSLLPNQNPVRKTDMVLSPSLREGPHSQFTVPAPTSIDVSSSVSSPRKFALGHFRDELPPYCSYEKKNKMFRETIMDNTSTIDSGPSIVEDPVAANGFGDLEASGEDFTRTEDTTSGCNGLVLNQQVAKELPSLEPDINNYHEEPGSSKEEFPPSPSDHQSILVSLSTRCVWKGTVCERSHLFRIKYYGSFDKPLGRFLRDHLFDQTYRCRSCEMPAEAHVHCYTHRQGSLTISVKKLPEFLLPGEREGKIWMWHRCLRCPRTNGFPPATRRIVMSDAAWGLSFGKFLELSFSNHAAASRVASCGHSLHRDCLRFYGFGRMVACFRYASIDVHSVYLPPSKLDFNYDSQEWIQKEANEQVVDKAKLLFTEVLNALCKIVEKRFGTGSVDTSVKATESRRRIAELERMLQKEKVEFEESLRKVLNKDVKKGQPMIDIFEINRLRRQLLFQSYVWDHRLIYVASVDNSNPQEGLSSPLPKLAEKSLISNEKLAGINPISIQDKAINSCDSSLIDVKPSGNFNEGGGNSDHCNQLDLAYQGKHINQESNHGIESQHSLSISKTLSDYSDPLGSGIVVRRVHSEGQFPVVANLSDTLDAAWTGENHLGNLAPKENGSVPHDAPLTDSLLVEKAVLERQESEEHSDNKGILAVSQSRETIVPIKAVDIMEDSTSWMGMPFLNFYRAFNKNSSENTPKFETLGEYNPVYVASFRKLECQGGARLLLPVGVNDTVVPVYDDEPTSIISYALVSPEYHFQLSDERERPKDGVESSVSLTSHDMLNLHSFHSFDETSSEPLRSFDSMDDNLLSMSGSRSSLVLDPLLSTKTSHIRVSFSDDGPLGKVKYTVTCYFARRFDALRRICCPSELDFIRSLSRCKKWGAQGGKSNVFFAKSLDDRFIIKQVTKTELESFIKFAPEYFKYLSESISTGSPTCLAKILGIYQVTAKHLKGGKELKMDVLVMENLLFKRNLTRLYDLKGSARSRYNPDSSGSNKVLLDQNLIEAMPTSPIFVGNKAKRLLERAVWNDTSFLASIDVMDYSLLVGVDENKHELVLGIIDFMRQYTWDKHLETWVKASGILGGPKNTAPTVISPKQYKKRFRKAMSAYFLMVPDQWSPPTIIPSASQSDLCGENTQGGNSLE</sequence>
<evidence type="ECO:0000256" key="12">
    <source>
        <dbReference type="ARBA" id="ARBA00023136"/>
    </source>
</evidence>
<evidence type="ECO:0000256" key="15">
    <source>
        <dbReference type="ARBA" id="ARBA00077223"/>
    </source>
</evidence>